<feature type="non-terminal residue" evidence="2">
    <location>
        <position position="32"/>
    </location>
</feature>
<sequence>MGSQIARTQSVNRGGLPIKPTTADRTSTVGVD</sequence>
<evidence type="ECO:0000313" key="2">
    <source>
        <dbReference type="EMBL" id="MCI82647.1"/>
    </source>
</evidence>
<comment type="caution">
    <text evidence="2">The sequence shown here is derived from an EMBL/GenBank/DDBJ whole genome shotgun (WGS) entry which is preliminary data.</text>
</comment>
<evidence type="ECO:0000256" key="1">
    <source>
        <dbReference type="SAM" id="MobiDB-lite"/>
    </source>
</evidence>
<feature type="compositionally biased region" description="Polar residues" evidence="1">
    <location>
        <begin position="1"/>
        <end position="12"/>
    </location>
</feature>
<proteinExistence type="predicted"/>
<feature type="compositionally biased region" description="Polar residues" evidence="1">
    <location>
        <begin position="23"/>
        <end position="32"/>
    </location>
</feature>
<dbReference type="Proteomes" id="UP000265520">
    <property type="component" value="Unassembled WGS sequence"/>
</dbReference>
<protein>
    <submittedName>
        <fullName evidence="2">Uncharacterized protein</fullName>
    </submittedName>
</protein>
<evidence type="ECO:0000313" key="3">
    <source>
        <dbReference type="Proteomes" id="UP000265520"/>
    </source>
</evidence>
<accession>A0A392V3C2</accession>
<dbReference type="AlphaFoldDB" id="A0A392V3C2"/>
<name>A0A392V3C2_9FABA</name>
<keyword evidence="3" id="KW-1185">Reference proteome</keyword>
<feature type="region of interest" description="Disordered" evidence="1">
    <location>
        <begin position="1"/>
        <end position="32"/>
    </location>
</feature>
<organism evidence="2 3">
    <name type="scientific">Trifolium medium</name>
    <dbReference type="NCBI Taxonomy" id="97028"/>
    <lineage>
        <taxon>Eukaryota</taxon>
        <taxon>Viridiplantae</taxon>
        <taxon>Streptophyta</taxon>
        <taxon>Embryophyta</taxon>
        <taxon>Tracheophyta</taxon>
        <taxon>Spermatophyta</taxon>
        <taxon>Magnoliopsida</taxon>
        <taxon>eudicotyledons</taxon>
        <taxon>Gunneridae</taxon>
        <taxon>Pentapetalae</taxon>
        <taxon>rosids</taxon>
        <taxon>fabids</taxon>
        <taxon>Fabales</taxon>
        <taxon>Fabaceae</taxon>
        <taxon>Papilionoideae</taxon>
        <taxon>50 kb inversion clade</taxon>
        <taxon>NPAAA clade</taxon>
        <taxon>Hologalegina</taxon>
        <taxon>IRL clade</taxon>
        <taxon>Trifolieae</taxon>
        <taxon>Trifolium</taxon>
    </lineage>
</organism>
<reference evidence="2 3" key="1">
    <citation type="journal article" date="2018" name="Front. Plant Sci.">
        <title>Red Clover (Trifolium pratense) and Zigzag Clover (T. medium) - A Picture of Genomic Similarities and Differences.</title>
        <authorList>
            <person name="Dluhosova J."/>
            <person name="Istvanek J."/>
            <person name="Nedelnik J."/>
            <person name="Repkova J."/>
        </authorList>
    </citation>
    <scope>NUCLEOTIDE SEQUENCE [LARGE SCALE GENOMIC DNA]</scope>
    <source>
        <strain evidence="3">cv. 10/8</strain>
        <tissue evidence="2">Leaf</tissue>
    </source>
</reference>
<dbReference type="EMBL" id="LXQA011048622">
    <property type="protein sequence ID" value="MCI82647.1"/>
    <property type="molecule type" value="Genomic_DNA"/>
</dbReference>